<dbReference type="Proteomes" id="UP000184339">
    <property type="component" value="Unassembled WGS sequence"/>
</dbReference>
<evidence type="ECO:0000313" key="3">
    <source>
        <dbReference type="Proteomes" id="UP000184339"/>
    </source>
</evidence>
<proteinExistence type="predicted"/>
<gene>
    <name evidence="2" type="ORF">SAMN05192549_11066</name>
</gene>
<dbReference type="EMBL" id="FRCX01000010">
    <property type="protein sequence ID" value="SHN39783.1"/>
    <property type="molecule type" value="Genomic_DNA"/>
</dbReference>
<dbReference type="STRING" id="551987.SAMN05192549_11066"/>
<reference evidence="3" key="1">
    <citation type="submission" date="2016-11" db="EMBL/GenBank/DDBJ databases">
        <authorList>
            <person name="Varghese N."/>
            <person name="Submissions S."/>
        </authorList>
    </citation>
    <scope>NUCLEOTIDE SEQUENCE [LARGE SCALE GENOMIC DNA]</scope>
    <source>
        <strain evidence="3">Sac-22</strain>
    </source>
</reference>
<dbReference type="RefSeq" id="WP_072787389.1">
    <property type="nucleotide sequence ID" value="NZ_FRCX01000010.1"/>
</dbReference>
<keyword evidence="3" id="KW-1185">Reference proteome</keyword>
<accession>A0A1M7R3P3</accession>
<evidence type="ECO:0000256" key="1">
    <source>
        <dbReference type="SAM" id="Phobius"/>
    </source>
</evidence>
<name>A0A1M7R3P3_9BURK</name>
<keyword evidence="1" id="KW-1133">Transmembrane helix</keyword>
<dbReference type="GO" id="GO:0015628">
    <property type="term" value="P:protein secretion by the type II secretion system"/>
    <property type="evidence" value="ECO:0007669"/>
    <property type="project" value="InterPro"/>
</dbReference>
<dbReference type="OrthoDB" id="9151209at2"/>
<keyword evidence="1" id="KW-0472">Membrane</keyword>
<dbReference type="GO" id="GO:0015627">
    <property type="term" value="C:type II protein secretion system complex"/>
    <property type="evidence" value="ECO:0007669"/>
    <property type="project" value="InterPro"/>
</dbReference>
<feature type="transmembrane region" description="Helical" evidence="1">
    <location>
        <begin position="25"/>
        <end position="44"/>
    </location>
</feature>
<organism evidence="2 3">
    <name type="scientific">Duganella sacchari</name>
    <dbReference type="NCBI Taxonomy" id="551987"/>
    <lineage>
        <taxon>Bacteria</taxon>
        <taxon>Pseudomonadati</taxon>
        <taxon>Pseudomonadota</taxon>
        <taxon>Betaproteobacteria</taxon>
        <taxon>Burkholderiales</taxon>
        <taxon>Oxalobacteraceae</taxon>
        <taxon>Telluria group</taxon>
        <taxon>Duganella</taxon>
    </lineage>
</organism>
<dbReference type="Pfam" id="PF04612">
    <property type="entry name" value="T2SSM"/>
    <property type="match status" value="1"/>
</dbReference>
<evidence type="ECO:0000313" key="2">
    <source>
        <dbReference type="EMBL" id="SHN39783.1"/>
    </source>
</evidence>
<sequence length="253" mass="27647">MKQQLLQQWIKLSTRLDAMTLRERAMVFLAVVASVLFLIYTVAVEPMLNRQKLLLMQIKQQQNQIAGIDMEISLLAQGFVPDPDAATRAKLASVQREIDTSSAGLMAVQKGLVAPEKIAPLLEHLLHGNGKLKLMSMKTLPVTGLNEAILPEPAKAASTPPAAVTAAALVAAATPGAPAAPAAVKPRELLYRHGVEIVLQGSYLDMVTYMEALESLPVQLFWGKARLDAQQYPNSRLTLTLYTLSLDQKWMKL</sequence>
<protein>
    <submittedName>
        <fullName evidence="2">MSHA biogenesis protein MshJ</fullName>
    </submittedName>
</protein>
<dbReference type="InterPro" id="IPR007690">
    <property type="entry name" value="T2SS_GspM"/>
</dbReference>
<keyword evidence="1" id="KW-0812">Transmembrane</keyword>
<dbReference type="AlphaFoldDB" id="A0A1M7R3P3"/>